<accession>A0A6J4HPL2</accession>
<keyword evidence="2" id="KW-0560">Oxidoreductase</keyword>
<gene>
    <name evidence="2" type="ORF">AVDCRST_MAG41-861</name>
</gene>
<feature type="non-terminal residue" evidence="2">
    <location>
        <position position="238"/>
    </location>
</feature>
<dbReference type="AlphaFoldDB" id="A0A6J4HPL2"/>
<keyword evidence="2" id="KW-0830">Ubiquinone</keyword>
<evidence type="ECO:0000256" key="1">
    <source>
        <dbReference type="SAM" id="MobiDB-lite"/>
    </source>
</evidence>
<feature type="compositionally biased region" description="Basic and acidic residues" evidence="1">
    <location>
        <begin position="82"/>
        <end position="96"/>
    </location>
</feature>
<feature type="compositionally biased region" description="Low complexity" evidence="1">
    <location>
        <begin position="112"/>
        <end position="124"/>
    </location>
</feature>
<protein>
    <submittedName>
        <fullName evidence="2">NADH-ubiquinone oxidoreductase chain C</fullName>
        <ecNumber evidence="2">1.6.5.3</ecNumber>
    </submittedName>
</protein>
<organism evidence="2">
    <name type="scientific">uncultured Mycobacteriales bacterium</name>
    <dbReference type="NCBI Taxonomy" id="581187"/>
    <lineage>
        <taxon>Bacteria</taxon>
        <taxon>Bacillati</taxon>
        <taxon>Actinomycetota</taxon>
        <taxon>Actinomycetes</taxon>
        <taxon>Mycobacteriales</taxon>
        <taxon>environmental samples</taxon>
    </lineage>
</organism>
<reference evidence="2" key="1">
    <citation type="submission" date="2020-02" db="EMBL/GenBank/DDBJ databases">
        <authorList>
            <person name="Meier V. D."/>
        </authorList>
    </citation>
    <scope>NUCLEOTIDE SEQUENCE</scope>
    <source>
        <strain evidence="2">AVDCRST_MAG41</strain>
    </source>
</reference>
<proteinExistence type="predicted"/>
<evidence type="ECO:0000313" key="2">
    <source>
        <dbReference type="EMBL" id="CAA9229970.1"/>
    </source>
</evidence>
<feature type="region of interest" description="Disordered" evidence="1">
    <location>
        <begin position="186"/>
        <end position="238"/>
    </location>
</feature>
<dbReference type="EC" id="1.6.5.3" evidence="2"/>
<feature type="non-terminal residue" evidence="2">
    <location>
        <position position="1"/>
    </location>
</feature>
<sequence>DRAEFRSGQRRVAAGPASPDPGRGRPRCGPPRFLRRARVRRHLRLRRTRPPAVVAGPGRAAVRGLLRRGRRRADRGVPGLRRGGDEGRHRPRRADLRGPPGAPGRPVPHPAGRPGAAVRAVLGGQRRRLHRHPGPAPLRRAPDLDDVPAAAPAGDLGPGRGPAHPLHHRGLPDRRLAGAGVLGHVRDRLRRPPGADPDPHAGRLGGSPAAQGLPARRRARAVQGRHHPAAGRATELLV</sequence>
<name>A0A6J4HPL2_9ACTN</name>
<feature type="compositionally biased region" description="Basic residues" evidence="1">
    <location>
        <begin position="215"/>
        <end position="229"/>
    </location>
</feature>
<feature type="compositionally biased region" description="Pro residues" evidence="1">
    <location>
        <begin position="100"/>
        <end position="111"/>
    </location>
</feature>
<dbReference type="EMBL" id="CADCTP010000091">
    <property type="protein sequence ID" value="CAA9229970.1"/>
    <property type="molecule type" value="Genomic_DNA"/>
</dbReference>
<feature type="compositionally biased region" description="Low complexity" evidence="1">
    <location>
        <begin position="50"/>
        <end position="64"/>
    </location>
</feature>
<dbReference type="GO" id="GO:0016491">
    <property type="term" value="F:oxidoreductase activity"/>
    <property type="evidence" value="ECO:0007669"/>
    <property type="project" value="UniProtKB-KW"/>
</dbReference>
<feature type="region of interest" description="Disordered" evidence="1">
    <location>
        <begin position="1"/>
        <end position="167"/>
    </location>
</feature>
<feature type="compositionally biased region" description="Basic residues" evidence="1">
    <location>
        <begin position="33"/>
        <end position="49"/>
    </location>
</feature>